<protein>
    <submittedName>
        <fullName evidence="1">Uncharacterized protein</fullName>
    </submittedName>
</protein>
<evidence type="ECO:0000313" key="1">
    <source>
        <dbReference type="EMBL" id="KHE90895.1"/>
    </source>
</evidence>
<dbReference type="EMBL" id="JRYO01000228">
    <property type="protein sequence ID" value="KHE90895.1"/>
    <property type="molecule type" value="Genomic_DNA"/>
</dbReference>
<evidence type="ECO:0000313" key="2">
    <source>
        <dbReference type="Proteomes" id="UP000030652"/>
    </source>
</evidence>
<dbReference type="Proteomes" id="UP000030652">
    <property type="component" value="Unassembled WGS sequence"/>
</dbReference>
<reference evidence="1 2" key="1">
    <citation type="submission" date="2014-10" db="EMBL/GenBank/DDBJ databases">
        <title>Draft genome of anammox bacterium scalindua brodae, obtained using differential coverage binning of sequence data from two enrichment reactors.</title>
        <authorList>
            <person name="Speth D.R."/>
            <person name="Russ L."/>
            <person name="Kartal B."/>
            <person name="Op den Camp H.J."/>
            <person name="Dutilh B.E."/>
            <person name="Jetten M.S."/>
        </authorList>
    </citation>
    <scope>NUCLEOTIDE SEQUENCE [LARGE SCALE GENOMIC DNA]</scope>
    <source>
        <strain evidence="1">RU1</strain>
    </source>
</reference>
<sequence>MKIKSTLSQYLSYINEVNSDGELKELRDTSIFIIVDNINNLELPLLDVVLQVDINQKNAVKFILHNLELSSKLVAGTADKHLKVAEKAIDKYLKLRK</sequence>
<organism evidence="1 2">
    <name type="scientific">Candidatus Scalindua brodae</name>
    <dbReference type="NCBI Taxonomy" id="237368"/>
    <lineage>
        <taxon>Bacteria</taxon>
        <taxon>Pseudomonadati</taxon>
        <taxon>Planctomycetota</taxon>
        <taxon>Candidatus Brocadiia</taxon>
        <taxon>Candidatus Brocadiales</taxon>
        <taxon>Candidatus Scalinduaceae</taxon>
        <taxon>Candidatus Scalindua</taxon>
    </lineage>
</organism>
<gene>
    <name evidence="1" type="ORF">SCABRO_03373</name>
</gene>
<dbReference type="AlphaFoldDB" id="A0A0B0EJP3"/>
<name>A0A0B0EJP3_9BACT</name>
<proteinExistence type="predicted"/>
<accession>A0A0B0EJP3</accession>
<comment type="caution">
    <text evidence="1">The sequence shown here is derived from an EMBL/GenBank/DDBJ whole genome shotgun (WGS) entry which is preliminary data.</text>
</comment>